<dbReference type="GO" id="GO:0019363">
    <property type="term" value="P:pyridine nucleotide biosynthetic process"/>
    <property type="evidence" value="ECO:0007669"/>
    <property type="project" value="UniProtKB-KW"/>
</dbReference>
<dbReference type="SUPFAM" id="SSF52499">
    <property type="entry name" value="Isochorismatase-like hydrolases"/>
    <property type="match status" value="1"/>
</dbReference>
<gene>
    <name evidence="9" type="ORF">BDA99DRAFT_505603</name>
</gene>
<keyword evidence="3" id="KW-0479">Metal-binding</keyword>
<dbReference type="NCBIfam" id="NF008623">
    <property type="entry name" value="PRK11609.1"/>
    <property type="match status" value="1"/>
</dbReference>
<dbReference type="AlphaFoldDB" id="A0AAD5KED5"/>
<evidence type="ECO:0000256" key="1">
    <source>
        <dbReference type="ARBA" id="ARBA00006336"/>
    </source>
</evidence>
<dbReference type="PANTHER" id="PTHR11080:SF2">
    <property type="entry name" value="LD05707P"/>
    <property type="match status" value="1"/>
</dbReference>
<feature type="domain" description="Isochorismatase-like" evidence="8">
    <location>
        <begin position="11"/>
        <end position="210"/>
    </location>
</feature>
<dbReference type="CDD" id="cd01011">
    <property type="entry name" value="nicotinamidase"/>
    <property type="match status" value="1"/>
</dbReference>
<keyword evidence="2" id="KW-0662">Pyridine nucleotide biosynthesis</keyword>
<comment type="pathway">
    <text evidence="5">Cofactor biosynthesis; nicotinate biosynthesis; nicotinate from nicotinamide: step 1/1.</text>
</comment>
<accession>A0AAD5KED5</accession>
<dbReference type="GO" id="GO:0008936">
    <property type="term" value="F:nicotinamidase activity"/>
    <property type="evidence" value="ECO:0007669"/>
    <property type="project" value="UniProtKB-EC"/>
</dbReference>
<dbReference type="InterPro" id="IPR000868">
    <property type="entry name" value="Isochorismatase-like_dom"/>
</dbReference>
<dbReference type="Pfam" id="PF00857">
    <property type="entry name" value="Isochorismatase"/>
    <property type="match status" value="1"/>
</dbReference>
<dbReference type="InterPro" id="IPR036380">
    <property type="entry name" value="Isochorismatase-like_sf"/>
</dbReference>
<evidence type="ECO:0000313" key="10">
    <source>
        <dbReference type="Proteomes" id="UP001209540"/>
    </source>
</evidence>
<dbReference type="GO" id="GO:0046872">
    <property type="term" value="F:metal ion binding"/>
    <property type="evidence" value="ECO:0007669"/>
    <property type="project" value="UniProtKB-KW"/>
</dbReference>
<reference evidence="9" key="2">
    <citation type="submission" date="2023-02" db="EMBL/GenBank/DDBJ databases">
        <authorList>
            <consortium name="DOE Joint Genome Institute"/>
            <person name="Mondo S.J."/>
            <person name="Chang Y."/>
            <person name="Wang Y."/>
            <person name="Ahrendt S."/>
            <person name="Andreopoulos W."/>
            <person name="Barry K."/>
            <person name="Beard J."/>
            <person name="Benny G.L."/>
            <person name="Blankenship S."/>
            <person name="Bonito G."/>
            <person name="Cuomo C."/>
            <person name="Desiro A."/>
            <person name="Gervers K.A."/>
            <person name="Hundley H."/>
            <person name="Kuo A."/>
            <person name="LaButti K."/>
            <person name="Lang B.F."/>
            <person name="Lipzen A."/>
            <person name="O'Donnell K."/>
            <person name="Pangilinan J."/>
            <person name="Reynolds N."/>
            <person name="Sandor L."/>
            <person name="Smith M.W."/>
            <person name="Tsang A."/>
            <person name="Grigoriev I.V."/>
            <person name="Stajich J.E."/>
            <person name="Spatafora J.W."/>
        </authorList>
    </citation>
    <scope>NUCLEOTIDE SEQUENCE</scope>
    <source>
        <strain evidence="9">RSA 2281</strain>
    </source>
</reference>
<proteinExistence type="inferred from homology"/>
<dbReference type="InterPro" id="IPR052347">
    <property type="entry name" value="Isochorismatase_Nicotinamidase"/>
</dbReference>
<evidence type="ECO:0000256" key="4">
    <source>
        <dbReference type="ARBA" id="ARBA00022801"/>
    </source>
</evidence>
<evidence type="ECO:0000256" key="7">
    <source>
        <dbReference type="ARBA" id="ARBA00043224"/>
    </source>
</evidence>
<sequence length="221" mass="24504">MLISKMMKPVALILVDIQYDFLEGGSLAVPNATNILPAVHKLIDNANLIIATQDWHPQNHISFAVNHPGKQPFDEVMIQHDGRETKQVLWPAHCVQNTHGAEILTSISKESINHIVQKGMNPKVDSYSGFADNDYQEITPLAKILYQNNVETVIVVGLAADYCVKMTCLDAIKFGFKTVLVREGTLGVAPDQFNATMNYLQSKGVEVTDVDYAIKTVLQKQ</sequence>
<evidence type="ECO:0000256" key="5">
    <source>
        <dbReference type="ARBA" id="ARBA00037900"/>
    </source>
</evidence>
<dbReference type="PANTHER" id="PTHR11080">
    <property type="entry name" value="PYRAZINAMIDASE/NICOTINAMIDASE"/>
    <property type="match status" value="1"/>
</dbReference>
<evidence type="ECO:0000256" key="2">
    <source>
        <dbReference type="ARBA" id="ARBA00022642"/>
    </source>
</evidence>
<comment type="similarity">
    <text evidence="1">Belongs to the isochorismatase family.</text>
</comment>
<dbReference type="Proteomes" id="UP001209540">
    <property type="component" value="Unassembled WGS sequence"/>
</dbReference>
<evidence type="ECO:0000259" key="8">
    <source>
        <dbReference type="Pfam" id="PF00857"/>
    </source>
</evidence>
<dbReference type="EC" id="3.5.1.19" evidence="6"/>
<evidence type="ECO:0000256" key="6">
    <source>
        <dbReference type="ARBA" id="ARBA00039017"/>
    </source>
</evidence>
<keyword evidence="10" id="KW-1185">Reference proteome</keyword>
<protein>
    <recommendedName>
        <fullName evidence="6">nicotinamidase</fullName>
        <ecNumber evidence="6">3.5.1.19</ecNumber>
    </recommendedName>
    <alternativeName>
        <fullName evidence="7">Nicotinamide deamidase</fullName>
    </alternativeName>
</protein>
<dbReference type="EMBL" id="JAIXMP010000009">
    <property type="protein sequence ID" value="KAI9268348.1"/>
    <property type="molecule type" value="Genomic_DNA"/>
</dbReference>
<reference evidence="9" key="1">
    <citation type="journal article" date="2022" name="IScience">
        <title>Evolution of zygomycete secretomes and the origins of terrestrial fungal ecologies.</title>
        <authorList>
            <person name="Chang Y."/>
            <person name="Wang Y."/>
            <person name="Mondo S."/>
            <person name="Ahrendt S."/>
            <person name="Andreopoulos W."/>
            <person name="Barry K."/>
            <person name="Beard J."/>
            <person name="Benny G.L."/>
            <person name="Blankenship S."/>
            <person name="Bonito G."/>
            <person name="Cuomo C."/>
            <person name="Desiro A."/>
            <person name="Gervers K.A."/>
            <person name="Hundley H."/>
            <person name="Kuo A."/>
            <person name="LaButti K."/>
            <person name="Lang B.F."/>
            <person name="Lipzen A."/>
            <person name="O'Donnell K."/>
            <person name="Pangilinan J."/>
            <person name="Reynolds N."/>
            <person name="Sandor L."/>
            <person name="Smith M.E."/>
            <person name="Tsang A."/>
            <person name="Grigoriev I.V."/>
            <person name="Stajich J.E."/>
            <person name="Spatafora J.W."/>
        </authorList>
    </citation>
    <scope>NUCLEOTIDE SEQUENCE</scope>
    <source>
        <strain evidence="9">RSA 2281</strain>
    </source>
</reference>
<evidence type="ECO:0000256" key="3">
    <source>
        <dbReference type="ARBA" id="ARBA00022723"/>
    </source>
</evidence>
<name>A0AAD5KED5_9FUNG</name>
<organism evidence="9 10">
    <name type="scientific">Phascolomyces articulosus</name>
    <dbReference type="NCBI Taxonomy" id="60185"/>
    <lineage>
        <taxon>Eukaryota</taxon>
        <taxon>Fungi</taxon>
        <taxon>Fungi incertae sedis</taxon>
        <taxon>Mucoromycota</taxon>
        <taxon>Mucoromycotina</taxon>
        <taxon>Mucoromycetes</taxon>
        <taxon>Mucorales</taxon>
        <taxon>Lichtheimiaceae</taxon>
        <taxon>Phascolomyces</taxon>
    </lineage>
</organism>
<dbReference type="Gene3D" id="3.40.50.850">
    <property type="entry name" value="Isochorismatase-like"/>
    <property type="match status" value="1"/>
</dbReference>
<keyword evidence="4" id="KW-0378">Hydrolase</keyword>
<evidence type="ECO:0000313" key="9">
    <source>
        <dbReference type="EMBL" id="KAI9268348.1"/>
    </source>
</evidence>
<comment type="caution">
    <text evidence="9">The sequence shown here is derived from an EMBL/GenBank/DDBJ whole genome shotgun (WGS) entry which is preliminary data.</text>
</comment>